<evidence type="ECO:0000256" key="1">
    <source>
        <dbReference type="SAM" id="MobiDB-lite"/>
    </source>
</evidence>
<dbReference type="CDD" id="cd05483">
    <property type="entry name" value="retropepsin_like_bacteria"/>
    <property type="match status" value="1"/>
</dbReference>
<keyword evidence="3" id="KW-0378">Hydrolase</keyword>
<accession>A0ABV7IQD7</accession>
<dbReference type="EMBL" id="JBHRTQ010000007">
    <property type="protein sequence ID" value="MFC3174519.1"/>
    <property type="molecule type" value="Genomic_DNA"/>
</dbReference>
<organism evidence="3 4">
    <name type="scientific">Novosphingobium bradum</name>
    <dbReference type="NCBI Taxonomy" id="1737444"/>
    <lineage>
        <taxon>Bacteria</taxon>
        <taxon>Pseudomonadati</taxon>
        <taxon>Pseudomonadota</taxon>
        <taxon>Alphaproteobacteria</taxon>
        <taxon>Sphingomonadales</taxon>
        <taxon>Sphingomonadaceae</taxon>
        <taxon>Novosphingobium</taxon>
    </lineage>
</organism>
<keyword evidence="3" id="KW-0645">Protease</keyword>
<evidence type="ECO:0000313" key="3">
    <source>
        <dbReference type="EMBL" id="MFC3174519.1"/>
    </source>
</evidence>
<feature type="region of interest" description="Disordered" evidence="1">
    <location>
        <begin position="210"/>
        <end position="233"/>
    </location>
</feature>
<feature type="compositionally biased region" description="Gly residues" evidence="1">
    <location>
        <begin position="218"/>
        <end position="233"/>
    </location>
</feature>
<keyword evidence="2" id="KW-1133">Transmembrane helix</keyword>
<feature type="transmembrane region" description="Helical" evidence="2">
    <location>
        <begin position="38"/>
        <end position="59"/>
    </location>
</feature>
<dbReference type="SUPFAM" id="SSF50630">
    <property type="entry name" value="Acid proteases"/>
    <property type="match status" value="1"/>
</dbReference>
<reference evidence="4" key="1">
    <citation type="journal article" date="2019" name="Int. J. Syst. Evol. Microbiol.">
        <title>The Global Catalogue of Microorganisms (GCM) 10K type strain sequencing project: providing services to taxonomists for standard genome sequencing and annotation.</title>
        <authorList>
            <consortium name="The Broad Institute Genomics Platform"/>
            <consortium name="The Broad Institute Genome Sequencing Center for Infectious Disease"/>
            <person name="Wu L."/>
            <person name="Ma J."/>
        </authorList>
    </citation>
    <scope>NUCLEOTIDE SEQUENCE [LARGE SCALE GENOMIC DNA]</scope>
    <source>
        <strain evidence="4">KCTC 42984</strain>
    </source>
</reference>
<keyword evidence="2" id="KW-0812">Transmembrane</keyword>
<dbReference type="Proteomes" id="UP001595604">
    <property type="component" value="Unassembled WGS sequence"/>
</dbReference>
<dbReference type="InterPro" id="IPR011969">
    <property type="entry name" value="Clan_AA_Asp_peptidase_C"/>
</dbReference>
<keyword evidence="4" id="KW-1185">Reference proteome</keyword>
<name>A0ABV7IQD7_9SPHN</name>
<evidence type="ECO:0000313" key="4">
    <source>
        <dbReference type="Proteomes" id="UP001595604"/>
    </source>
</evidence>
<dbReference type="InterPro" id="IPR034122">
    <property type="entry name" value="Retropepsin-like_bacterial"/>
</dbReference>
<sequence length="233" mass="24046">MDLAALLSALLAQPLLALALGAMALVLAGGLLRHLSPLLGGLVRAIGHVGLFGALMLTIMQVVRIGHGSELSLPQLGLPQLGQPEQTVSGSETRVPLARDGHFWIKARVNGVPHRFLVDTGATLTAISPAIAESARLEPQALRQPVLLRTANGTVPAQVVTIGELSLGNVVARDLDAVVAPGMEGTSVLGMNFLSRLASWRVEGQTLILVPHHPQGDGDQGAGRHGSGAAGES</sequence>
<dbReference type="GO" id="GO:0006508">
    <property type="term" value="P:proteolysis"/>
    <property type="evidence" value="ECO:0007669"/>
    <property type="project" value="UniProtKB-KW"/>
</dbReference>
<protein>
    <submittedName>
        <fullName evidence="3">TIGR02281 family clan AA aspartic protease</fullName>
    </submittedName>
</protein>
<dbReference type="InterPro" id="IPR001969">
    <property type="entry name" value="Aspartic_peptidase_AS"/>
</dbReference>
<dbReference type="PROSITE" id="PS00141">
    <property type="entry name" value="ASP_PROTEASE"/>
    <property type="match status" value="1"/>
</dbReference>
<dbReference type="GO" id="GO:0008233">
    <property type="term" value="F:peptidase activity"/>
    <property type="evidence" value="ECO:0007669"/>
    <property type="project" value="UniProtKB-KW"/>
</dbReference>
<comment type="caution">
    <text evidence="3">The sequence shown here is derived from an EMBL/GenBank/DDBJ whole genome shotgun (WGS) entry which is preliminary data.</text>
</comment>
<dbReference type="RefSeq" id="WP_379509870.1">
    <property type="nucleotide sequence ID" value="NZ_JBHRTQ010000007.1"/>
</dbReference>
<dbReference type="InterPro" id="IPR021109">
    <property type="entry name" value="Peptidase_aspartic_dom_sf"/>
</dbReference>
<dbReference type="Gene3D" id="2.40.70.10">
    <property type="entry name" value="Acid Proteases"/>
    <property type="match status" value="1"/>
</dbReference>
<dbReference type="Pfam" id="PF13975">
    <property type="entry name" value="gag-asp_proteas"/>
    <property type="match status" value="1"/>
</dbReference>
<gene>
    <name evidence="3" type="ORF">ACFOD9_09660</name>
</gene>
<proteinExistence type="predicted"/>
<dbReference type="NCBIfam" id="TIGR02281">
    <property type="entry name" value="clan_AA_DTGA"/>
    <property type="match status" value="1"/>
</dbReference>
<evidence type="ECO:0000256" key="2">
    <source>
        <dbReference type="SAM" id="Phobius"/>
    </source>
</evidence>
<keyword evidence="2" id="KW-0472">Membrane</keyword>